<dbReference type="CDD" id="cd08892">
    <property type="entry name" value="SRPBCC_Aha1"/>
    <property type="match status" value="1"/>
</dbReference>
<dbReference type="STRING" id="6412.T1G7H0"/>
<dbReference type="SMART" id="SM01000">
    <property type="entry name" value="Aha1_N"/>
    <property type="match status" value="1"/>
</dbReference>
<feature type="domain" description="Activator of Hsp90 ATPase AHSA1-like N-terminal" evidence="2">
    <location>
        <begin position="29"/>
        <end position="165"/>
    </location>
</feature>
<gene>
    <name evidence="4" type="primary">20217017</name>
    <name evidence="3" type="ORF">HELRODRAFT_89741</name>
</gene>
<proteinExistence type="inferred from homology"/>
<dbReference type="OMA" id="GDCEVNQ"/>
<evidence type="ECO:0000313" key="3">
    <source>
        <dbReference type="EMBL" id="ESN92278.1"/>
    </source>
</evidence>
<reference evidence="4" key="3">
    <citation type="submission" date="2015-06" db="UniProtKB">
        <authorList>
            <consortium name="EnsemblMetazoa"/>
        </authorList>
    </citation>
    <scope>IDENTIFICATION</scope>
</reference>
<dbReference type="SUPFAM" id="SSF55961">
    <property type="entry name" value="Bet v1-like"/>
    <property type="match status" value="1"/>
</dbReference>
<dbReference type="GO" id="GO:0001671">
    <property type="term" value="F:ATPase activator activity"/>
    <property type="evidence" value="ECO:0000318"/>
    <property type="project" value="GO_Central"/>
</dbReference>
<accession>T1G7H0</accession>
<dbReference type="PANTHER" id="PTHR13009:SF22">
    <property type="entry name" value="LD43819P"/>
    <property type="match status" value="1"/>
</dbReference>
<reference evidence="5" key="1">
    <citation type="submission" date="2012-12" db="EMBL/GenBank/DDBJ databases">
        <authorList>
            <person name="Hellsten U."/>
            <person name="Grimwood J."/>
            <person name="Chapman J.A."/>
            <person name="Shapiro H."/>
            <person name="Aerts A."/>
            <person name="Otillar R.P."/>
            <person name="Terry A.Y."/>
            <person name="Boore J.L."/>
            <person name="Simakov O."/>
            <person name="Marletaz F."/>
            <person name="Cho S.-J."/>
            <person name="Edsinger-Gonzales E."/>
            <person name="Havlak P."/>
            <person name="Kuo D.-H."/>
            <person name="Larsson T."/>
            <person name="Lv J."/>
            <person name="Arendt D."/>
            <person name="Savage R."/>
            <person name="Osoegawa K."/>
            <person name="de Jong P."/>
            <person name="Lindberg D.R."/>
            <person name="Seaver E.C."/>
            <person name="Weisblat D.A."/>
            <person name="Putnam N.H."/>
            <person name="Grigoriev I.V."/>
            <person name="Rokhsar D.S."/>
        </authorList>
    </citation>
    <scope>NUCLEOTIDE SEQUENCE</scope>
</reference>
<comment type="similarity">
    <text evidence="1">Belongs to the AHA1 family.</text>
</comment>
<dbReference type="InterPro" id="IPR036338">
    <property type="entry name" value="Aha1"/>
</dbReference>
<dbReference type="InterPro" id="IPR015310">
    <property type="entry name" value="AHSA1-like_N"/>
</dbReference>
<keyword evidence="5" id="KW-1185">Reference proteome</keyword>
<dbReference type="InterPro" id="IPR023393">
    <property type="entry name" value="START-like_dom_sf"/>
</dbReference>
<dbReference type="GO" id="GO:0051087">
    <property type="term" value="F:protein-folding chaperone binding"/>
    <property type="evidence" value="ECO:0007669"/>
    <property type="project" value="InterPro"/>
</dbReference>
<name>T1G7H0_HELRO</name>
<dbReference type="KEGG" id="hro:HELRODRAFT_89741"/>
<dbReference type="Gene3D" id="3.15.10.20">
    <property type="entry name" value="Activator of Hsp90 ATPase Aha1, N-terminal domain"/>
    <property type="match status" value="1"/>
</dbReference>
<dbReference type="EMBL" id="AMQM01007689">
    <property type="status" value="NOT_ANNOTATED_CDS"/>
    <property type="molecule type" value="Genomic_DNA"/>
</dbReference>
<dbReference type="Gene3D" id="3.30.530.20">
    <property type="match status" value="1"/>
</dbReference>
<dbReference type="FunCoup" id="T1G7H0">
    <property type="interactions" value="1888"/>
</dbReference>
<evidence type="ECO:0000256" key="1">
    <source>
        <dbReference type="ARBA" id="ARBA00006817"/>
    </source>
</evidence>
<evidence type="ECO:0000259" key="2">
    <source>
        <dbReference type="SMART" id="SM01000"/>
    </source>
</evidence>
<dbReference type="Proteomes" id="UP000015101">
    <property type="component" value="Unassembled WGS sequence"/>
</dbReference>
<reference evidence="3 5" key="2">
    <citation type="journal article" date="2013" name="Nature">
        <title>Insights into bilaterian evolution from three spiralian genomes.</title>
        <authorList>
            <person name="Simakov O."/>
            <person name="Marletaz F."/>
            <person name="Cho S.J."/>
            <person name="Edsinger-Gonzales E."/>
            <person name="Havlak P."/>
            <person name="Hellsten U."/>
            <person name="Kuo D.H."/>
            <person name="Larsson T."/>
            <person name="Lv J."/>
            <person name="Arendt D."/>
            <person name="Savage R."/>
            <person name="Osoegawa K."/>
            <person name="de Jong P."/>
            <person name="Grimwood J."/>
            <person name="Chapman J.A."/>
            <person name="Shapiro H."/>
            <person name="Aerts A."/>
            <person name="Otillar R.P."/>
            <person name="Terry A.Y."/>
            <person name="Boore J.L."/>
            <person name="Grigoriev I.V."/>
            <person name="Lindberg D.R."/>
            <person name="Seaver E.C."/>
            <person name="Weisblat D.A."/>
            <person name="Putnam N.H."/>
            <person name="Rokhsar D.S."/>
        </authorList>
    </citation>
    <scope>NUCLEOTIDE SEQUENCE</scope>
</reference>
<dbReference type="RefSeq" id="XP_009029617.1">
    <property type="nucleotide sequence ID" value="XM_009031369.1"/>
</dbReference>
<dbReference type="AlphaFoldDB" id="T1G7H0"/>
<sequence length="344" mass="39677">MAKWGEGDPRWIVEERADATNVNNWHWTEKNATPWSKDKLKSLLEGLVIEDDAYHCQIKDITKIEGEASANNRKAKLFFFYEWEIKAEWTGKFKSGGDMCKGEIEIPNLSEEHTADSVDINVSLKENQNDEGAYKIKEFIRNKGLQVIRRQLHNYIKELKEEFSQGMILPTKDQSAPDLVSKNKVTNYQAEVDTCTNSSSSNKHWIEVQGGCKTYDETVDFKCTVDEIFTVFVDRQKLEAFSRGPVEVDARIGGKFSLFGGNITGEFTNLLPYERIEMKWRSKTWPSPHHSSVVLQFDQKDDCTYVTLHQSGIPGSDYERTVEGWKHYYWFSIKQTFGFGAMLF</sequence>
<protein>
    <recommendedName>
        <fullName evidence="2">Activator of Hsp90 ATPase AHSA1-like N-terminal domain-containing protein</fullName>
    </recommendedName>
</protein>
<evidence type="ECO:0000313" key="5">
    <source>
        <dbReference type="Proteomes" id="UP000015101"/>
    </source>
</evidence>
<dbReference type="CTD" id="20217017"/>
<evidence type="ECO:0000313" key="4">
    <source>
        <dbReference type="EnsemblMetazoa" id="HelroP89741"/>
    </source>
</evidence>
<dbReference type="GeneID" id="20217017"/>
<dbReference type="eggNOG" id="KOG2936">
    <property type="taxonomic scope" value="Eukaryota"/>
</dbReference>
<dbReference type="OrthoDB" id="567237at2759"/>
<dbReference type="InParanoid" id="T1G7H0"/>
<dbReference type="SUPFAM" id="SSF103111">
    <property type="entry name" value="Activator of Hsp90 ATPase, Aha1"/>
    <property type="match status" value="1"/>
</dbReference>
<dbReference type="PANTHER" id="PTHR13009">
    <property type="entry name" value="HEAT SHOCK PROTEIN 90 HSP90 CO-CHAPERONE AHA-1"/>
    <property type="match status" value="1"/>
</dbReference>
<dbReference type="HOGENOM" id="CLU_049046_0_0_1"/>
<dbReference type="Pfam" id="PF09229">
    <property type="entry name" value="Aha1_N"/>
    <property type="match status" value="1"/>
</dbReference>
<dbReference type="GO" id="GO:0005829">
    <property type="term" value="C:cytosol"/>
    <property type="evidence" value="ECO:0000318"/>
    <property type="project" value="GO_Central"/>
</dbReference>
<dbReference type="EnsemblMetazoa" id="HelroT89741">
    <property type="protein sequence ID" value="HelroP89741"/>
    <property type="gene ID" value="HelroG89741"/>
</dbReference>
<dbReference type="InterPro" id="IPR013538">
    <property type="entry name" value="ASHA1/2-like_C"/>
</dbReference>
<organism evidence="4 5">
    <name type="scientific">Helobdella robusta</name>
    <name type="common">Californian leech</name>
    <dbReference type="NCBI Taxonomy" id="6412"/>
    <lineage>
        <taxon>Eukaryota</taxon>
        <taxon>Metazoa</taxon>
        <taxon>Spiralia</taxon>
        <taxon>Lophotrochozoa</taxon>
        <taxon>Annelida</taxon>
        <taxon>Clitellata</taxon>
        <taxon>Hirudinea</taxon>
        <taxon>Rhynchobdellida</taxon>
        <taxon>Glossiphoniidae</taxon>
        <taxon>Helobdella</taxon>
    </lineage>
</organism>
<dbReference type="EMBL" id="KB097656">
    <property type="protein sequence ID" value="ESN92278.1"/>
    <property type="molecule type" value="Genomic_DNA"/>
</dbReference>
<dbReference type="Pfam" id="PF08327">
    <property type="entry name" value="AHSA1"/>
    <property type="match status" value="1"/>
</dbReference>
<dbReference type="GO" id="GO:0006457">
    <property type="term" value="P:protein folding"/>
    <property type="evidence" value="ECO:0000318"/>
    <property type="project" value="GO_Central"/>
</dbReference>